<proteinExistence type="predicted"/>
<dbReference type="GeneID" id="42302490"/>
<dbReference type="EMBL" id="CP045488">
    <property type="protein sequence ID" value="QFU83853.1"/>
    <property type="molecule type" value="Genomic_DNA"/>
</dbReference>
<name>A0A5P9P6U0_9EURY</name>
<reference evidence="2 3" key="1">
    <citation type="journal article" date="2007" name="Int. J. Syst. Evol. Microbiol.">
        <title>Natronorubrum sulfidifaciens sp. nov., an extremely haloalkaliphilic archaeon isolated from Aiding salt lake in Xin-Jiang, China.</title>
        <authorList>
            <person name="Cui H.L."/>
            <person name="Tohty D."/>
            <person name="Liu H.C."/>
            <person name="Liu S.J."/>
            <person name="Oren A."/>
            <person name="Zhou P.J."/>
        </authorList>
    </citation>
    <scope>NUCLEOTIDE SEQUENCE [LARGE SCALE GENOMIC DNA]</scope>
    <source>
        <strain evidence="2 3">7-3</strain>
    </source>
</reference>
<keyword evidence="3" id="KW-1185">Reference proteome</keyword>
<dbReference type="KEGG" id="nas:GCU68_15565"/>
<organism evidence="2 3">
    <name type="scientific">Natronorubrum aibiense</name>
    <dbReference type="NCBI Taxonomy" id="348826"/>
    <lineage>
        <taxon>Archaea</taxon>
        <taxon>Methanobacteriati</taxon>
        <taxon>Methanobacteriota</taxon>
        <taxon>Stenosarchaea group</taxon>
        <taxon>Halobacteria</taxon>
        <taxon>Halobacteriales</taxon>
        <taxon>Natrialbaceae</taxon>
        <taxon>Natronorubrum</taxon>
    </lineage>
</organism>
<sequence length="103" mass="11454">MVLPIDIPTVLLLAFLGGVIATIGPGGFLYAEQAQYHGLQAVDTRRHSMMPPTDRSIARVSNPNVQITRNPTLWQGQIGTERIPNDLRRSFERASLSRDDENL</sequence>
<feature type="transmembrane region" description="Helical" evidence="1">
    <location>
        <begin position="12"/>
        <end position="31"/>
    </location>
</feature>
<keyword evidence="1" id="KW-1133">Transmembrane helix</keyword>
<gene>
    <name evidence="2" type="ORF">GCU68_15565</name>
</gene>
<accession>A0A5P9P6U0</accession>
<evidence type="ECO:0000313" key="3">
    <source>
        <dbReference type="Proteomes" id="UP000326170"/>
    </source>
</evidence>
<dbReference type="RefSeq" id="WP_152943125.1">
    <property type="nucleotide sequence ID" value="NZ_CP045488.1"/>
</dbReference>
<evidence type="ECO:0000313" key="2">
    <source>
        <dbReference type="EMBL" id="QFU83853.1"/>
    </source>
</evidence>
<dbReference type="AlphaFoldDB" id="A0A5P9P6U0"/>
<dbReference type="Proteomes" id="UP000326170">
    <property type="component" value="Chromosome"/>
</dbReference>
<evidence type="ECO:0000256" key="1">
    <source>
        <dbReference type="SAM" id="Phobius"/>
    </source>
</evidence>
<keyword evidence="1" id="KW-0812">Transmembrane</keyword>
<protein>
    <submittedName>
        <fullName evidence="2">Uncharacterized protein</fullName>
    </submittedName>
</protein>
<keyword evidence="1" id="KW-0472">Membrane</keyword>